<evidence type="ECO:0000259" key="1">
    <source>
        <dbReference type="Pfam" id="PF12706"/>
    </source>
</evidence>
<comment type="caution">
    <text evidence="2">The sequence shown here is derived from an EMBL/GenBank/DDBJ whole genome shotgun (WGS) entry which is preliminary data.</text>
</comment>
<reference evidence="2" key="1">
    <citation type="submission" date="2020-09" db="EMBL/GenBank/DDBJ databases">
        <title>Taishania pollutisoli gen. nov., sp. nov., Isolated from Tetrabromobisphenol A-Contaminated Soil.</title>
        <authorList>
            <person name="Chen Q."/>
        </authorList>
    </citation>
    <scope>NUCLEOTIDE SEQUENCE</scope>
    <source>
        <strain evidence="2">CZZ-1</strain>
    </source>
</reference>
<name>A0A8J6P8K3_9FLAO</name>
<dbReference type="GO" id="GO:0005737">
    <property type="term" value="C:cytoplasm"/>
    <property type="evidence" value="ECO:0007669"/>
    <property type="project" value="TreeGrafter"/>
</dbReference>
<dbReference type="InterPro" id="IPR001279">
    <property type="entry name" value="Metallo-B-lactamas"/>
</dbReference>
<proteinExistence type="predicted"/>
<dbReference type="GO" id="GO:0008270">
    <property type="term" value="F:zinc ion binding"/>
    <property type="evidence" value="ECO:0007669"/>
    <property type="project" value="InterPro"/>
</dbReference>
<dbReference type="AlphaFoldDB" id="A0A8J6P8K3"/>
<dbReference type="PANTHER" id="PTHR15032:SF4">
    <property type="entry name" value="N-ACYL-PHOSPHATIDYLETHANOLAMINE-HYDROLYZING PHOSPHOLIPASE D"/>
    <property type="match status" value="1"/>
</dbReference>
<dbReference type="GO" id="GO:0070290">
    <property type="term" value="F:N-acylphosphatidylethanolamine-specific phospholipase D activity"/>
    <property type="evidence" value="ECO:0007669"/>
    <property type="project" value="InterPro"/>
</dbReference>
<organism evidence="2 3">
    <name type="scientific">Taishania pollutisoli</name>
    <dbReference type="NCBI Taxonomy" id="2766479"/>
    <lineage>
        <taxon>Bacteria</taxon>
        <taxon>Pseudomonadati</taxon>
        <taxon>Bacteroidota</taxon>
        <taxon>Flavobacteriia</taxon>
        <taxon>Flavobacteriales</taxon>
        <taxon>Crocinitomicaceae</taxon>
        <taxon>Taishania</taxon>
    </lineage>
</organism>
<accession>A0A8J6P8K3</accession>
<evidence type="ECO:0000313" key="2">
    <source>
        <dbReference type="EMBL" id="MBC9812106.1"/>
    </source>
</evidence>
<dbReference type="EMBL" id="JACVEL010000003">
    <property type="protein sequence ID" value="MBC9812106.1"/>
    <property type="molecule type" value="Genomic_DNA"/>
</dbReference>
<feature type="domain" description="Metallo-beta-lactamase" evidence="1">
    <location>
        <begin position="97"/>
        <end position="293"/>
    </location>
</feature>
<dbReference type="InterPro" id="IPR024884">
    <property type="entry name" value="NAPE-PLD"/>
</dbReference>
<dbReference type="InterPro" id="IPR036866">
    <property type="entry name" value="RibonucZ/Hydroxyglut_hydro"/>
</dbReference>
<evidence type="ECO:0000313" key="3">
    <source>
        <dbReference type="Proteomes" id="UP000652681"/>
    </source>
</evidence>
<sequence>MGFVKKFGKYPDAKRETHFQTLSNYRQHKFQNPIPTPPLAEGVNMLKILWKFFRKQPDTAPQQPIPHIVTDLKNLDSAENVLVWFGHSSYFIQADGRRFLIDPVFSGNASPVPGSVKAFPGADDYKVEDLPDIDVLLISHDHWDHLDYPTIQQLKNKIGSVICALGVARHFEYWGWKQDKLIEKNWYEHVDLGAGFSVTLTPARHFSGRLFKRNASLWTSFVLKTPTKKLFLGGDSGYSPHFKAIGEQFGPFDLAVLECGQYNSQWPYIHSFPEDLLIEATDLNTRHFIPVHHSKFKLSNHPWYEPLQRVTNAAEKENKSVTTPKIGEKVNLDQLDKSWEKWWEALINLKE</sequence>
<dbReference type="Pfam" id="PF12706">
    <property type="entry name" value="Lactamase_B_2"/>
    <property type="match status" value="1"/>
</dbReference>
<dbReference type="PANTHER" id="PTHR15032">
    <property type="entry name" value="N-ACYL-PHOSPHATIDYLETHANOLAMINE-HYDROLYZING PHOSPHOLIPASE D"/>
    <property type="match status" value="1"/>
</dbReference>
<dbReference type="PIRSF" id="PIRSF038896">
    <property type="entry name" value="NAPE-PLD"/>
    <property type="match status" value="1"/>
</dbReference>
<dbReference type="Gene3D" id="3.60.15.10">
    <property type="entry name" value="Ribonuclease Z/Hydroxyacylglutathione hydrolase-like"/>
    <property type="match status" value="1"/>
</dbReference>
<gene>
    <name evidence="2" type="ORF">H9Y05_06390</name>
</gene>
<dbReference type="Proteomes" id="UP000652681">
    <property type="component" value="Unassembled WGS sequence"/>
</dbReference>
<dbReference type="SUPFAM" id="SSF56281">
    <property type="entry name" value="Metallo-hydrolase/oxidoreductase"/>
    <property type="match status" value="1"/>
</dbReference>
<dbReference type="RefSeq" id="WP_216713804.1">
    <property type="nucleotide sequence ID" value="NZ_JACVEL010000003.1"/>
</dbReference>
<keyword evidence="3" id="KW-1185">Reference proteome</keyword>
<protein>
    <submittedName>
        <fullName evidence="2">MBL fold metallo-hydrolase</fullName>
    </submittedName>
</protein>